<dbReference type="RefSeq" id="YP_009133595.1">
    <property type="nucleotide sequence ID" value="NC_026924.1"/>
</dbReference>
<proteinExistence type="predicted"/>
<gene>
    <name evidence="1" type="ORF">Syn7803US105_35</name>
</gene>
<keyword evidence="1" id="KW-0255">Endonuclease</keyword>
<name>A0A0E3FDF6_9CAUD</name>
<keyword evidence="1" id="KW-0378">Hydrolase</keyword>
<evidence type="ECO:0000313" key="2">
    <source>
        <dbReference type="Proteomes" id="UP000033010"/>
    </source>
</evidence>
<dbReference type="Gene3D" id="2.60.120.620">
    <property type="entry name" value="q2cbj1_9rhob like domain"/>
    <property type="match status" value="1"/>
</dbReference>
<organism evidence="1 2">
    <name type="scientific">Synechococcus phage ACG-2014g</name>
    <dbReference type="NCBI Taxonomy" id="1493512"/>
    <lineage>
        <taxon>Viruses</taxon>
        <taxon>Duplodnaviria</taxon>
        <taxon>Heunggongvirae</taxon>
        <taxon>Uroviricota</taxon>
        <taxon>Caudoviricetes</taxon>
        <taxon>Pantevenvirales</taxon>
        <taxon>Kyanoviridae</taxon>
        <taxon>Macariavirus</taxon>
        <taxon>Macariavirus tuscon14g</taxon>
    </lineage>
</organism>
<reference evidence="1 2" key="1">
    <citation type="submission" date="2013-12" db="EMBL/GenBank/DDBJ databases">
        <title>Ecological redundancy of diverse viral populations within a natural community.</title>
        <authorList>
            <person name="Gregory A.C."/>
            <person name="LaButti K."/>
            <person name="Copeland A."/>
            <person name="Woyke T."/>
            <person name="Sullivan M.B."/>
        </authorList>
    </citation>
    <scope>NUCLEOTIDE SEQUENCE [LARGE SCALE GENOMIC DNA]</scope>
    <source>
        <strain evidence="1">Syn7803US105</strain>
    </source>
</reference>
<dbReference type="OrthoDB" id="18358at10239"/>
<protein>
    <submittedName>
        <fullName evidence="1">DNA endonuclease V</fullName>
    </submittedName>
</protein>
<dbReference type="KEGG" id="vg:24171665"/>
<keyword evidence="1" id="KW-0540">Nuclease</keyword>
<dbReference type="GO" id="GO:0004519">
    <property type="term" value="F:endonuclease activity"/>
    <property type="evidence" value="ECO:0007669"/>
    <property type="project" value="UniProtKB-KW"/>
</dbReference>
<dbReference type="Proteomes" id="UP000033010">
    <property type="component" value="Segment"/>
</dbReference>
<keyword evidence="2" id="KW-1185">Reference proteome</keyword>
<dbReference type="GeneID" id="24171665"/>
<sequence>MNELYIEAEDFLNPDEIEIVENNILSNDFGWFYQQNSVGGLFPFYSHVIFGRDTLDDDSYTPISNSTLSSWVLPIVERFSTLYLNKSVEKIYRSCLNSTQGWTLPYPYIEPHVDHKFNHYNLLIYLTDEFEGGDTLLFDKMLVGDNQKLNYDVDEYDQLNVLCNIKPKRYKAVCFPGSIFHSVSNFHSNNRRVVSVTTFS</sequence>
<accession>A0A0E3FDF6</accession>
<evidence type="ECO:0000313" key="1">
    <source>
        <dbReference type="EMBL" id="AIX24379.1"/>
    </source>
</evidence>
<dbReference type="EMBL" id="KJ019071">
    <property type="protein sequence ID" value="AIX24379.1"/>
    <property type="molecule type" value="Genomic_DNA"/>
</dbReference>